<organism evidence="2 3">
    <name type="scientific">Staphylotrichum longicolle</name>
    <dbReference type="NCBI Taxonomy" id="669026"/>
    <lineage>
        <taxon>Eukaryota</taxon>
        <taxon>Fungi</taxon>
        <taxon>Dikarya</taxon>
        <taxon>Ascomycota</taxon>
        <taxon>Pezizomycotina</taxon>
        <taxon>Sordariomycetes</taxon>
        <taxon>Sordariomycetidae</taxon>
        <taxon>Sordariales</taxon>
        <taxon>Chaetomiaceae</taxon>
        <taxon>Staphylotrichum</taxon>
    </lineage>
</organism>
<dbReference type="EMBL" id="JAHCVI010000001">
    <property type="protein sequence ID" value="KAG7294206.1"/>
    <property type="molecule type" value="Genomic_DNA"/>
</dbReference>
<proteinExistence type="predicted"/>
<name>A0AAD4F6I0_9PEZI</name>
<accession>A0AAD4F6I0</accession>
<evidence type="ECO:0000313" key="3">
    <source>
        <dbReference type="Proteomes" id="UP001197093"/>
    </source>
</evidence>
<sequence>MQLRIATRQILTGKKFVAVSAGFTGAASSQQTAPANVTTQRIKVDIVFSRNETYRRTEIIPIILAVQKLPTWNVNNTAMEWVWDMTPYYYGYIPPGVTYDVGVFEVLPNDSPATEPTFLIALTNVTEWYHRYSGKAWGEKNMLTCAAAWDSPDKLCSAARIGSVEAIMFDVELSENNRWSARYN</sequence>
<evidence type="ECO:0000259" key="1">
    <source>
        <dbReference type="Pfam" id="PF23584"/>
    </source>
</evidence>
<keyword evidence="3" id="KW-1185">Reference proteome</keyword>
<comment type="caution">
    <text evidence="2">The sequence shown here is derived from an EMBL/GenBank/DDBJ whole genome shotgun (WGS) entry which is preliminary data.</text>
</comment>
<dbReference type="InterPro" id="IPR055560">
    <property type="entry name" value="DUF7136"/>
</dbReference>
<gene>
    <name evidence="2" type="ORF">NEMBOFW57_004276</name>
</gene>
<feature type="domain" description="DUF7136" evidence="1">
    <location>
        <begin position="40"/>
        <end position="130"/>
    </location>
</feature>
<dbReference type="Proteomes" id="UP001197093">
    <property type="component" value="Unassembled WGS sequence"/>
</dbReference>
<protein>
    <recommendedName>
        <fullName evidence="1">DUF7136 domain-containing protein</fullName>
    </recommendedName>
</protein>
<reference evidence="2" key="1">
    <citation type="submission" date="2023-02" db="EMBL/GenBank/DDBJ databases">
        <authorList>
            <person name="Palmer J.M."/>
        </authorList>
    </citation>
    <scope>NUCLEOTIDE SEQUENCE</scope>
    <source>
        <strain evidence="2">FW57</strain>
    </source>
</reference>
<dbReference type="AlphaFoldDB" id="A0AAD4F6I0"/>
<dbReference type="Pfam" id="PF23584">
    <property type="entry name" value="DUF7136"/>
    <property type="match status" value="1"/>
</dbReference>
<evidence type="ECO:0000313" key="2">
    <source>
        <dbReference type="EMBL" id="KAG7294206.1"/>
    </source>
</evidence>